<feature type="compositionally biased region" description="Basic and acidic residues" evidence="10">
    <location>
        <begin position="459"/>
        <end position="481"/>
    </location>
</feature>
<feature type="compositionally biased region" description="Basic residues" evidence="10">
    <location>
        <begin position="322"/>
        <end position="344"/>
    </location>
</feature>
<feature type="compositionally biased region" description="Basic and acidic residues" evidence="10">
    <location>
        <begin position="523"/>
        <end position="542"/>
    </location>
</feature>
<evidence type="ECO:0000256" key="5">
    <source>
        <dbReference type="ARBA" id="ARBA00022777"/>
    </source>
</evidence>
<dbReference type="AlphaFoldDB" id="A0AAD2DAC7"/>
<accession>A0AAD2DAC7</accession>
<feature type="compositionally biased region" description="Polar residues" evidence="10">
    <location>
        <begin position="392"/>
        <end position="401"/>
    </location>
</feature>
<evidence type="ECO:0000256" key="1">
    <source>
        <dbReference type="ARBA" id="ARBA00012513"/>
    </source>
</evidence>
<keyword evidence="3" id="KW-0808">Transferase</keyword>
<name>A0AAD2DAC7_EUPCR</name>
<evidence type="ECO:0000259" key="11">
    <source>
        <dbReference type="PROSITE" id="PS50011"/>
    </source>
</evidence>
<dbReference type="SUPFAM" id="SSF56112">
    <property type="entry name" value="Protein kinase-like (PK-like)"/>
    <property type="match status" value="1"/>
</dbReference>
<dbReference type="InterPro" id="IPR011009">
    <property type="entry name" value="Kinase-like_dom_sf"/>
</dbReference>
<evidence type="ECO:0000256" key="6">
    <source>
        <dbReference type="ARBA" id="ARBA00022840"/>
    </source>
</evidence>
<keyword evidence="5" id="KW-0418">Kinase</keyword>
<proteinExistence type="predicted"/>
<evidence type="ECO:0000256" key="7">
    <source>
        <dbReference type="ARBA" id="ARBA00047899"/>
    </source>
</evidence>
<feature type="compositionally biased region" description="Polar residues" evidence="10">
    <location>
        <begin position="584"/>
        <end position="595"/>
    </location>
</feature>
<feature type="compositionally biased region" description="Basic and acidic residues" evidence="10">
    <location>
        <begin position="611"/>
        <end position="634"/>
    </location>
</feature>
<sequence>MSEDKLVDFKQLEKLGEGSFGTVFKVQHKKTGGIYVLKKISTKGMSKEDLQDAEQEFEIHKTIKNDYIVKYESHFEDKGFICILLEYMDNGDVGQYLKKNCKDKLLAENQIWKIFIQTCLGVQYLHTRKILHRDLKTINLFLNQDMTLKIGDLGVAKEMSETHTDTVVGTPYYLSPELCEERPYNNKSDIWSLGVILYELCTCRHPFDARTQGGLFLKIIKGNYEPIPKLYTKELAEIIDHCLQKNCKDRPTIQQILENQKVVDEAANLQIYIPTDEEIKQQVEEQRTDFLTTYKKSNGTGLKNTLTKKTLRSTRKFNHVSKVCKGKGSKNSSKNKKSTKRRKKTTDSIDDVTTVADSILKIPGIGSPSKGVLGNLKAKPKETKKANYLRPTYSQMQNTKAKVNKAGKRNSENTKGTNITPSANKRPTSSKNPARNYNKPWNENRAGASKNSQKSPHNSKKEIEDRQSQREKAEKLFENRKQAFRPIIQKPQAKELEVKKDYSQNNKEESKAVENGQEMPQVDPRDEHNVPEEEQKEHEKVSKQASYEQNQIDLSVPLSQIDENHYPKITKEKESEESKKPQKVNKTSLLISQAKQGRGGKCSKNSNSSKDLPEQEHDKPQNDFDKTEKIHEEFDVVNTFKGDLEETKDYPEDDSDDSSFGQFDSGEGEYDSYYEEYDDEEYNPFDANDVHFDDEENYIMSPFGSSALDEIKEEQEISMSCQEEDAKNTVGASRTNLPSTMAQSTLAEPSQSVSSFQHPKLSEKWSEMVKMVPDESKLLKCYEYYSNIMKTEKDFSDKDKMREVHVFAKQLEVPAYRDVIFECFQLKSLENSFKK</sequence>
<comment type="catalytic activity">
    <reaction evidence="7">
        <text>L-threonyl-[protein] + ATP = O-phospho-L-threonyl-[protein] + ADP + H(+)</text>
        <dbReference type="Rhea" id="RHEA:46608"/>
        <dbReference type="Rhea" id="RHEA-COMP:11060"/>
        <dbReference type="Rhea" id="RHEA-COMP:11605"/>
        <dbReference type="ChEBI" id="CHEBI:15378"/>
        <dbReference type="ChEBI" id="CHEBI:30013"/>
        <dbReference type="ChEBI" id="CHEBI:30616"/>
        <dbReference type="ChEBI" id="CHEBI:61977"/>
        <dbReference type="ChEBI" id="CHEBI:456216"/>
        <dbReference type="EC" id="2.7.11.1"/>
    </reaction>
</comment>
<feature type="compositionally biased region" description="Polar residues" evidence="10">
    <location>
        <begin position="413"/>
        <end position="441"/>
    </location>
</feature>
<dbReference type="PROSITE" id="PS00107">
    <property type="entry name" value="PROTEIN_KINASE_ATP"/>
    <property type="match status" value="1"/>
</dbReference>
<evidence type="ECO:0000256" key="9">
    <source>
        <dbReference type="PROSITE-ProRule" id="PRU10141"/>
    </source>
</evidence>
<feature type="region of interest" description="Disordered" evidence="10">
    <location>
        <begin position="322"/>
        <end position="348"/>
    </location>
</feature>
<evidence type="ECO:0000256" key="3">
    <source>
        <dbReference type="ARBA" id="ARBA00022679"/>
    </source>
</evidence>
<comment type="caution">
    <text evidence="12">The sequence shown here is derived from an EMBL/GenBank/DDBJ whole genome shotgun (WGS) entry which is preliminary data.</text>
</comment>
<keyword evidence="6 9" id="KW-0067">ATP-binding</keyword>
<dbReference type="SMART" id="SM00220">
    <property type="entry name" value="S_TKc"/>
    <property type="match status" value="1"/>
</dbReference>
<dbReference type="InterPro" id="IPR051131">
    <property type="entry name" value="NEK_Ser/Thr_kinase_NIMA"/>
</dbReference>
<dbReference type="PROSITE" id="PS00108">
    <property type="entry name" value="PROTEIN_KINASE_ST"/>
    <property type="match status" value="1"/>
</dbReference>
<dbReference type="EC" id="2.7.11.1" evidence="1"/>
<dbReference type="PANTHER" id="PTHR44899:SF3">
    <property type="entry name" value="SERINE_THREONINE-PROTEIN KINASE NEK1"/>
    <property type="match status" value="1"/>
</dbReference>
<keyword evidence="13" id="KW-1185">Reference proteome</keyword>
<dbReference type="GO" id="GO:0004674">
    <property type="term" value="F:protein serine/threonine kinase activity"/>
    <property type="evidence" value="ECO:0007669"/>
    <property type="project" value="UniProtKB-KW"/>
</dbReference>
<dbReference type="PROSITE" id="PS50011">
    <property type="entry name" value="PROTEIN_KINASE_DOM"/>
    <property type="match status" value="1"/>
</dbReference>
<evidence type="ECO:0000256" key="4">
    <source>
        <dbReference type="ARBA" id="ARBA00022741"/>
    </source>
</evidence>
<keyword evidence="4 9" id="KW-0547">Nucleotide-binding</keyword>
<feature type="compositionally biased region" description="Basic and acidic residues" evidence="10">
    <location>
        <begin position="492"/>
        <end position="512"/>
    </location>
</feature>
<feature type="region of interest" description="Disordered" evidence="10">
    <location>
        <begin position="363"/>
        <end position="671"/>
    </location>
</feature>
<dbReference type="PANTHER" id="PTHR44899">
    <property type="entry name" value="CAMK FAMILY PROTEIN KINASE"/>
    <property type="match status" value="1"/>
</dbReference>
<dbReference type="InterPro" id="IPR000719">
    <property type="entry name" value="Prot_kinase_dom"/>
</dbReference>
<evidence type="ECO:0000313" key="13">
    <source>
        <dbReference type="Proteomes" id="UP001295684"/>
    </source>
</evidence>
<dbReference type="CDD" id="cd08215">
    <property type="entry name" value="STKc_Nek"/>
    <property type="match status" value="1"/>
</dbReference>
<dbReference type="GO" id="GO:0005524">
    <property type="term" value="F:ATP binding"/>
    <property type="evidence" value="ECO:0007669"/>
    <property type="project" value="UniProtKB-UniRule"/>
</dbReference>
<dbReference type="InterPro" id="IPR008271">
    <property type="entry name" value="Ser/Thr_kinase_AS"/>
</dbReference>
<protein>
    <recommendedName>
        <fullName evidence="1">non-specific serine/threonine protein kinase</fullName>
        <ecNumber evidence="1">2.7.11.1</ecNumber>
    </recommendedName>
</protein>
<dbReference type="EMBL" id="CAMPGE010027822">
    <property type="protein sequence ID" value="CAI2385415.1"/>
    <property type="molecule type" value="Genomic_DNA"/>
</dbReference>
<dbReference type="Pfam" id="PF00069">
    <property type="entry name" value="Pkinase"/>
    <property type="match status" value="1"/>
</dbReference>
<feature type="compositionally biased region" description="Polar residues" evidence="10">
    <location>
        <begin position="543"/>
        <end position="553"/>
    </location>
</feature>
<feature type="binding site" evidence="9">
    <location>
        <position position="38"/>
    </location>
    <ligand>
        <name>ATP</name>
        <dbReference type="ChEBI" id="CHEBI:30616"/>
    </ligand>
</feature>
<feature type="compositionally biased region" description="Basic and acidic residues" evidence="10">
    <location>
        <begin position="562"/>
        <end position="580"/>
    </location>
</feature>
<dbReference type="PRINTS" id="PR00109">
    <property type="entry name" value="TYRKINASE"/>
</dbReference>
<keyword evidence="2" id="KW-0723">Serine/threonine-protein kinase</keyword>
<dbReference type="Proteomes" id="UP001295684">
    <property type="component" value="Unassembled WGS sequence"/>
</dbReference>
<evidence type="ECO:0000256" key="8">
    <source>
        <dbReference type="ARBA" id="ARBA00048679"/>
    </source>
</evidence>
<evidence type="ECO:0000313" key="12">
    <source>
        <dbReference type="EMBL" id="CAI2385415.1"/>
    </source>
</evidence>
<evidence type="ECO:0000256" key="2">
    <source>
        <dbReference type="ARBA" id="ARBA00022527"/>
    </source>
</evidence>
<dbReference type="InterPro" id="IPR001245">
    <property type="entry name" value="Ser-Thr/Tyr_kinase_cat_dom"/>
</dbReference>
<feature type="domain" description="Protein kinase" evidence="11">
    <location>
        <begin position="9"/>
        <end position="263"/>
    </location>
</feature>
<dbReference type="Gene3D" id="1.10.510.10">
    <property type="entry name" value="Transferase(Phosphotransferase) domain 1"/>
    <property type="match status" value="1"/>
</dbReference>
<reference evidence="12" key="1">
    <citation type="submission" date="2023-07" db="EMBL/GenBank/DDBJ databases">
        <authorList>
            <consortium name="AG Swart"/>
            <person name="Singh M."/>
            <person name="Singh A."/>
            <person name="Seah K."/>
            <person name="Emmerich C."/>
        </authorList>
    </citation>
    <scope>NUCLEOTIDE SEQUENCE</scope>
    <source>
        <strain evidence="12">DP1</strain>
    </source>
</reference>
<organism evidence="12 13">
    <name type="scientific">Euplotes crassus</name>
    <dbReference type="NCBI Taxonomy" id="5936"/>
    <lineage>
        <taxon>Eukaryota</taxon>
        <taxon>Sar</taxon>
        <taxon>Alveolata</taxon>
        <taxon>Ciliophora</taxon>
        <taxon>Intramacronucleata</taxon>
        <taxon>Spirotrichea</taxon>
        <taxon>Hypotrichia</taxon>
        <taxon>Euplotida</taxon>
        <taxon>Euplotidae</taxon>
        <taxon>Moneuplotes</taxon>
    </lineage>
</organism>
<dbReference type="InterPro" id="IPR017441">
    <property type="entry name" value="Protein_kinase_ATP_BS"/>
</dbReference>
<evidence type="ECO:0000256" key="10">
    <source>
        <dbReference type="SAM" id="MobiDB-lite"/>
    </source>
</evidence>
<gene>
    <name evidence="12" type="ORF">ECRASSUSDP1_LOCUS26979</name>
</gene>
<comment type="catalytic activity">
    <reaction evidence="8">
        <text>L-seryl-[protein] + ATP = O-phospho-L-seryl-[protein] + ADP + H(+)</text>
        <dbReference type="Rhea" id="RHEA:17989"/>
        <dbReference type="Rhea" id="RHEA-COMP:9863"/>
        <dbReference type="Rhea" id="RHEA-COMP:11604"/>
        <dbReference type="ChEBI" id="CHEBI:15378"/>
        <dbReference type="ChEBI" id="CHEBI:29999"/>
        <dbReference type="ChEBI" id="CHEBI:30616"/>
        <dbReference type="ChEBI" id="CHEBI:83421"/>
        <dbReference type="ChEBI" id="CHEBI:456216"/>
        <dbReference type="EC" id="2.7.11.1"/>
    </reaction>
</comment>